<protein>
    <submittedName>
        <fullName evidence="7">Radical SAM protein</fullName>
    </submittedName>
</protein>
<dbReference type="InterPro" id="IPR051198">
    <property type="entry name" value="BchE-like"/>
</dbReference>
<gene>
    <name evidence="7" type="ORF">OK344_08965</name>
</gene>
<dbReference type="SUPFAM" id="SSF102114">
    <property type="entry name" value="Radical SAM enzymes"/>
    <property type="match status" value="1"/>
</dbReference>
<dbReference type="PANTHER" id="PTHR43409">
    <property type="entry name" value="ANAEROBIC MAGNESIUM-PROTOPORPHYRIN IX MONOMETHYL ESTER CYCLASE-RELATED"/>
    <property type="match status" value="1"/>
</dbReference>
<comment type="cofactor">
    <cofactor evidence="1">
        <name>[4Fe-4S] cluster</name>
        <dbReference type="ChEBI" id="CHEBI:49883"/>
    </cofactor>
</comment>
<dbReference type="Pfam" id="PF04055">
    <property type="entry name" value="Radical_SAM"/>
    <property type="match status" value="1"/>
</dbReference>
<feature type="domain" description="Radical SAM core" evidence="6">
    <location>
        <begin position="341"/>
        <end position="569"/>
    </location>
</feature>
<keyword evidence="3" id="KW-0479">Metal-binding</keyword>
<evidence type="ECO:0000313" key="7">
    <source>
        <dbReference type="EMBL" id="MCW4452339.1"/>
    </source>
</evidence>
<keyword evidence="5" id="KW-0411">Iron-sulfur</keyword>
<evidence type="ECO:0000256" key="3">
    <source>
        <dbReference type="ARBA" id="ARBA00022723"/>
    </source>
</evidence>
<proteinExistence type="predicted"/>
<dbReference type="PROSITE" id="PS51918">
    <property type="entry name" value="RADICAL_SAM"/>
    <property type="match status" value="1"/>
</dbReference>
<dbReference type="SFLD" id="SFLDS00029">
    <property type="entry name" value="Radical_SAM"/>
    <property type="match status" value="1"/>
</dbReference>
<dbReference type="Gene3D" id="3.20.20.70">
    <property type="entry name" value="Aldolase class I"/>
    <property type="match status" value="1"/>
</dbReference>
<evidence type="ECO:0000256" key="5">
    <source>
        <dbReference type="ARBA" id="ARBA00023014"/>
    </source>
</evidence>
<reference evidence="7 8" key="1">
    <citation type="submission" date="2022-10" db="EMBL/GenBank/DDBJ databases">
        <title>Kaistella sp. BT-6-1-3.</title>
        <authorList>
            <person name="Ai J."/>
            <person name="Deng Z."/>
        </authorList>
    </citation>
    <scope>NUCLEOTIDE SEQUENCE [LARGE SCALE GENOMIC DNA]</scope>
    <source>
        <strain evidence="7 8">BT6-1-3</strain>
    </source>
</reference>
<sequence>MKELLLITPPFTQLNTPYPATAYLKGFLNTKEIANFQMDLGIEVILKVFSQHGLQNVFSKKLEVQKLSENARRILALKDEYIKTIEQVILFLQGHNPTLARQVCSMNFLPEASRFNTIDDLDFAFGNMGLQDKAKHLCTLYLEDIADFIVECIDENFGFSRYAERLGRSANSFDELYEKLSDSPTFIDEITLAILKEKMESIQPKMVCFSVPFPGNLYSAFRCAKFIKQNYPETKVAMGGGFPNTELRELKDKRVFEFFDYITLDDGELPIELLHQNLSNQGDLGNYKRTFLLENGEVIYQNNSLKTDYKQSEIGTPDYSDLQLQNYISVIEIANPMHSLWSDGRWNKLTMAHGCYWGKCTFCDISLDYIKIYEPVAAKILVNRMENLIVETGETGFHFVDEAAPPALMREVALEILRRNLVVTWWTNIRFEKNFSRDLCYLLKLSGCVAVSGGLEVASDRLLKLIDKGVSVEQVARVTRNFTEAGIMVHSYLMYGYPTQTVQETVDSLEMVRQLFEMGVLQSGFWHQFSMTAHSPIGISPEEFGVKPKKKEILFANNDIDFIDETGIDHSKFGFGLKKSLFNYMHGINFEMPLQNWFDFRIPRTTIHPDYIHDALLEDDDFKFKGNSKIIFLSNNPLAQDFIKTKKGNSRKITQLTFHLKTNIVKIDLDQEKAYWLLKVMEENSIEKAQKLTLQHLKNNFEDHFEDFELFWFSKPLKQLKENGIILSL</sequence>
<dbReference type="PANTHER" id="PTHR43409:SF7">
    <property type="entry name" value="BLL1977 PROTEIN"/>
    <property type="match status" value="1"/>
</dbReference>
<evidence type="ECO:0000256" key="4">
    <source>
        <dbReference type="ARBA" id="ARBA00023004"/>
    </source>
</evidence>
<dbReference type="EMBL" id="JAPCHZ010000004">
    <property type="protein sequence ID" value="MCW4452339.1"/>
    <property type="molecule type" value="Genomic_DNA"/>
</dbReference>
<dbReference type="SFLD" id="SFLDG01082">
    <property type="entry name" value="B12-binding_domain_containing"/>
    <property type="match status" value="1"/>
</dbReference>
<keyword evidence="2" id="KW-0949">S-adenosyl-L-methionine</keyword>
<dbReference type="InterPro" id="IPR058240">
    <property type="entry name" value="rSAM_sf"/>
</dbReference>
<comment type="caution">
    <text evidence="7">The sequence shown here is derived from an EMBL/GenBank/DDBJ whole genome shotgun (WGS) entry which is preliminary data.</text>
</comment>
<evidence type="ECO:0000313" key="8">
    <source>
        <dbReference type="Proteomes" id="UP001209107"/>
    </source>
</evidence>
<keyword evidence="8" id="KW-1185">Reference proteome</keyword>
<evidence type="ECO:0000256" key="2">
    <source>
        <dbReference type="ARBA" id="ARBA00022691"/>
    </source>
</evidence>
<dbReference type="RefSeq" id="WP_265144473.1">
    <property type="nucleotide sequence ID" value="NZ_JAPCHZ010000004.1"/>
</dbReference>
<name>A0ABT3JNR5_9FLAO</name>
<dbReference type="InterPro" id="IPR006638">
    <property type="entry name" value="Elp3/MiaA/NifB-like_rSAM"/>
</dbReference>
<dbReference type="Proteomes" id="UP001209107">
    <property type="component" value="Unassembled WGS sequence"/>
</dbReference>
<dbReference type="SMART" id="SM00729">
    <property type="entry name" value="Elp3"/>
    <property type="match status" value="1"/>
</dbReference>
<dbReference type="InterPro" id="IPR007197">
    <property type="entry name" value="rSAM"/>
</dbReference>
<evidence type="ECO:0000259" key="6">
    <source>
        <dbReference type="PROSITE" id="PS51918"/>
    </source>
</evidence>
<organism evidence="7 8">
    <name type="scientific">Kaistella yananensis</name>
    <dbReference type="NCBI Taxonomy" id="2989820"/>
    <lineage>
        <taxon>Bacteria</taxon>
        <taxon>Pseudomonadati</taxon>
        <taxon>Bacteroidota</taxon>
        <taxon>Flavobacteriia</taxon>
        <taxon>Flavobacteriales</taxon>
        <taxon>Weeksellaceae</taxon>
        <taxon>Chryseobacterium group</taxon>
        <taxon>Kaistella</taxon>
    </lineage>
</organism>
<dbReference type="InterPro" id="IPR013785">
    <property type="entry name" value="Aldolase_TIM"/>
</dbReference>
<evidence type="ECO:0000256" key="1">
    <source>
        <dbReference type="ARBA" id="ARBA00001966"/>
    </source>
</evidence>
<keyword evidence="4" id="KW-0408">Iron</keyword>
<accession>A0ABT3JNR5</accession>